<proteinExistence type="predicted"/>
<gene>
    <name evidence="2" type="ORF">UW78_C0029G0001</name>
</gene>
<sequence length="174" mass="19167">ERPDPDPLVAGKPIPCAASRHHGANPEEYAGERNKVERAGDGQLRVRTHPGSNEEIISGDFLKLDEFEGELPPGVVRIEEGGVVLFGRRYCAACRESAYADFRDQKDAGKIPRDARLTFYTVAGLRALARRQGAGDSARDEEAAASRRKPFLGNQFGSRKVWRTGRHSVAAVRR</sequence>
<feature type="region of interest" description="Disordered" evidence="1">
    <location>
        <begin position="131"/>
        <end position="150"/>
    </location>
</feature>
<accession>A0A0G1MIL2</accession>
<dbReference type="Proteomes" id="UP000034595">
    <property type="component" value="Unassembled WGS sequence"/>
</dbReference>
<reference evidence="2 3" key="1">
    <citation type="journal article" date="2015" name="Nature">
        <title>rRNA introns, odd ribosomes, and small enigmatic genomes across a large radiation of phyla.</title>
        <authorList>
            <person name="Brown C.T."/>
            <person name="Hug L.A."/>
            <person name="Thomas B.C."/>
            <person name="Sharon I."/>
            <person name="Castelle C.J."/>
            <person name="Singh A."/>
            <person name="Wilkins M.J."/>
            <person name="Williams K.H."/>
            <person name="Banfield J.F."/>
        </authorList>
    </citation>
    <scope>NUCLEOTIDE SEQUENCE [LARGE SCALE GENOMIC DNA]</scope>
</reference>
<feature type="region of interest" description="Disordered" evidence="1">
    <location>
        <begin position="1"/>
        <end position="41"/>
    </location>
</feature>
<feature type="compositionally biased region" description="Basic and acidic residues" evidence="1">
    <location>
        <begin position="30"/>
        <end position="40"/>
    </location>
</feature>
<feature type="non-terminal residue" evidence="2">
    <location>
        <position position="1"/>
    </location>
</feature>
<evidence type="ECO:0000256" key="1">
    <source>
        <dbReference type="SAM" id="MobiDB-lite"/>
    </source>
</evidence>
<dbReference type="AlphaFoldDB" id="A0A0G1MIL2"/>
<comment type="caution">
    <text evidence="2">The sequence shown here is derived from an EMBL/GenBank/DDBJ whole genome shotgun (WGS) entry which is preliminary data.</text>
</comment>
<evidence type="ECO:0000313" key="3">
    <source>
        <dbReference type="Proteomes" id="UP000034595"/>
    </source>
</evidence>
<organism evidence="2 3">
    <name type="scientific">Candidatus Azambacteria bacterium GW2011_GWA1_44_9</name>
    <dbReference type="NCBI Taxonomy" id="1618610"/>
    <lineage>
        <taxon>Bacteria</taxon>
        <taxon>Candidatus Azamiibacteriota</taxon>
    </lineage>
</organism>
<name>A0A0G1MIL2_9BACT</name>
<evidence type="ECO:0000313" key="2">
    <source>
        <dbReference type="EMBL" id="KKT80652.1"/>
    </source>
</evidence>
<dbReference type="EMBL" id="LCJQ01000029">
    <property type="protein sequence ID" value="KKT80652.1"/>
    <property type="molecule type" value="Genomic_DNA"/>
</dbReference>
<protein>
    <submittedName>
        <fullName evidence="2">Uncharacterized protein</fullName>
    </submittedName>
</protein>